<evidence type="ECO:0000313" key="2">
    <source>
        <dbReference type="EMBL" id="VTQ69420.1"/>
    </source>
</evidence>
<accession>A0A7G7ISZ9</accession>
<protein>
    <submittedName>
        <fullName evidence="2">M protein trans-acting positive regulator</fullName>
    </submittedName>
</protein>
<dbReference type="Pfam" id="PF08280">
    <property type="entry name" value="HTH_Mga"/>
    <property type="match status" value="1"/>
</dbReference>
<evidence type="ECO:0000313" key="3">
    <source>
        <dbReference type="Proteomes" id="UP000352698"/>
    </source>
</evidence>
<dbReference type="EMBL" id="CABEEP010000001">
    <property type="protein sequence ID" value="VTQ69420.1"/>
    <property type="molecule type" value="Genomic_DNA"/>
</dbReference>
<dbReference type="InterPro" id="IPR013199">
    <property type="entry name" value="HTH_Mga_DNA-bd_dom"/>
</dbReference>
<gene>
    <name evidence="2" type="ORF">NCTC12204_02456</name>
</gene>
<sequence length="476" mass="56632">MFEDYLEKNILRQLFLCGQFYHKKEIDLDELSHLLQVCKTTLLNDIKAIRTELKDEIIYSHREKDTCSLYFDPTIPRFRLIQKLARPSLFLKTCQLYLENEPDYLQLTEIEYISVSKAYSLKKQVLAYFEDCDIQIQHHSPRFTEIERRLLLLNVTYRTGTLKIPTLPADYFLAIDEFIESVTFNSRRIYDKDNREILRIGLLISYLSQKKHPLSIEQDFISELQKRPIYQYVMDAWHTTKLKHYYQENEVYFALILFNLSDYGFNSYQAIEEDFCHLHQVFIEDSQSIKQLITQFESYFNRKFIGNRAFERALIRLMRTAWDNYQLFVPEKFYLLSPEQQSLLAEIQPLFNQWLAQLPYRLRLKINCLDAFVIELSGILRINKTKLHVRIVTNSDVKYLIYREALESVTTFDMEVDPVVYQHLDEAIKSAAQQENTRILCEKTLYTPEAEQFPTIVPVSVDTIEKSIVWAVQAVR</sequence>
<name>A0A7G7ISZ9_ENTHR</name>
<dbReference type="RefSeq" id="WP_010737007.1">
    <property type="nucleotide sequence ID" value="NZ_CABEEP010000001.1"/>
</dbReference>
<organism evidence="2 3">
    <name type="scientific">Enterococcus hirae</name>
    <dbReference type="NCBI Taxonomy" id="1354"/>
    <lineage>
        <taxon>Bacteria</taxon>
        <taxon>Bacillati</taxon>
        <taxon>Bacillota</taxon>
        <taxon>Bacilli</taxon>
        <taxon>Lactobacillales</taxon>
        <taxon>Enterococcaceae</taxon>
        <taxon>Enterococcus</taxon>
    </lineage>
</organism>
<evidence type="ECO:0000259" key="1">
    <source>
        <dbReference type="Pfam" id="PF08280"/>
    </source>
</evidence>
<dbReference type="Proteomes" id="UP000352698">
    <property type="component" value="Unassembled WGS sequence"/>
</dbReference>
<feature type="domain" description="M protein trans-acting positive regulator (MGA) HTH" evidence="1">
    <location>
        <begin position="7"/>
        <end position="59"/>
    </location>
</feature>
<proteinExistence type="predicted"/>
<dbReference type="AlphaFoldDB" id="A0A7G7ISZ9"/>
<comment type="caution">
    <text evidence="2">The sequence shown here is derived from an EMBL/GenBank/DDBJ whole genome shotgun (WGS) entry which is preliminary data.</text>
</comment>
<reference evidence="2 3" key="1">
    <citation type="submission" date="2019-05" db="EMBL/GenBank/DDBJ databases">
        <authorList>
            <consortium name="Pathogen Informatics"/>
        </authorList>
    </citation>
    <scope>NUCLEOTIDE SEQUENCE [LARGE SCALE GENOMIC DNA]</scope>
    <source>
        <strain evidence="2 3">NCTC12204</strain>
    </source>
</reference>